<evidence type="ECO:0000313" key="2">
    <source>
        <dbReference type="EMBL" id="AWP02339.1"/>
    </source>
</evidence>
<feature type="compositionally biased region" description="Pro residues" evidence="1">
    <location>
        <begin position="12"/>
        <end position="21"/>
    </location>
</feature>
<protein>
    <submittedName>
        <fullName evidence="2">Putative dedicator of cytokinesis protein 3-like</fullName>
    </submittedName>
</protein>
<reference evidence="2 3" key="1">
    <citation type="submission" date="2017-12" db="EMBL/GenBank/DDBJ databases">
        <title>Integrating genomic resources of turbot (Scophthalmus maximus) in depth evaluation of genetic and physical mapping variation across individuals.</title>
        <authorList>
            <person name="Martinez P."/>
        </authorList>
    </citation>
    <scope>NUCLEOTIDE SEQUENCE [LARGE SCALE GENOMIC DNA]</scope>
</reference>
<evidence type="ECO:0000313" key="3">
    <source>
        <dbReference type="Proteomes" id="UP000246464"/>
    </source>
</evidence>
<evidence type="ECO:0000256" key="1">
    <source>
        <dbReference type="SAM" id="MobiDB-lite"/>
    </source>
</evidence>
<feature type="region of interest" description="Disordered" evidence="1">
    <location>
        <begin position="1"/>
        <end position="27"/>
    </location>
</feature>
<feature type="non-terminal residue" evidence="2">
    <location>
        <position position="1"/>
    </location>
</feature>
<accession>A0A2U9BEV3</accession>
<dbReference type="AlphaFoldDB" id="A0A2U9BEV3"/>
<keyword evidence="3" id="KW-1185">Reference proteome</keyword>
<gene>
    <name evidence="2" type="ORF">SMAX5B_013056</name>
</gene>
<dbReference type="Proteomes" id="UP000246464">
    <property type="component" value="Chromosome 6"/>
</dbReference>
<name>A0A2U9BEV3_SCOMX</name>
<dbReference type="EMBL" id="CP026248">
    <property type="protein sequence ID" value="AWP02339.1"/>
    <property type="molecule type" value="Genomic_DNA"/>
</dbReference>
<sequence>EGCIPEEDGQSAPPPPPAPRPMPRKISQPIIAATKDEQAKVAWEHGVSEE</sequence>
<proteinExistence type="predicted"/>
<organism evidence="2 3">
    <name type="scientific">Scophthalmus maximus</name>
    <name type="common">Turbot</name>
    <name type="synonym">Psetta maxima</name>
    <dbReference type="NCBI Taxonomy" id="52904"/>
    <lineage>
        <taxon>Eukaryota</taxon>
        <taxon>Metazoa</taxon>
        <taxon>Chordata</taxon>
        <taxon>Craniata</taxon>
        <taxon>Vertebrata</taxon>
        <taxon>Euteleostomi</taxon>
        <taxon>Actinopterygii</taxon>
        <taxon>Neopterygii</taxon>
        <taxon>Teleostei</taxon>
        <taxon>Neoteleostei</taxon>
        <taxon>Acanthomorphata</taxon>
        <taxon>Carangaria</taxon>
        <taxon>Pleuronectiformes</taxon>
        <taxon>Pleuronectoidei</taxon>
        <taxon>Scophthalmidae</taxon>
        <taxon>Scophthalmus</taxon>
    </lineage>
</organism>